<feature type="compositionally biased region" description="Polar residues" evidence="4">
    <location>
        <begin position="242"/>
        <end position="254"/>
    </location>
</feature>
<dbReference type="SUPFAM" id="SSF54160">
    <property type="entry name" value="Chromo domain-like"/>
    <property type="match status" value="2"/>
</dbReference>
<feature type="coiled-coil region" evidence="3">
    <location>
        <begin position="383"/>
        <end position="417"/>
    </location>
</feature>
<dbReference type="SMR" id="Q229U0"/>
<dbReference type="SMART" id="SM00298">
    <property type="entry name" value="CHROMO"/>
    <property type="match status" value="2"/>
</dbReference>
<dbReference type="eggNOG" id="KOG1911">
    <property type="taxonomic scope" value="Eukaryota"/>
</dbReference>
<keyword evidence="2" id="KW-0539">Nucleus</keyword>
<sequence length="771" mass="90313">MLIKLNFSLVFITLIISLVIVYISQTRKLNKQKFFLINYINQKKPFVQMFTVKQQALNKIQSKQAQLPKNTQDSLQQMLAWDQEFLASKDKLFKNKHQYQGNGGSALLLNLNTNKKTNLQQQQQQQNQIQPTQMSQISQHELRQLQKKRKLQELARENSKILKSQKQQQKENNEQIDSSQDASDEYEVEKIVDKKIENGQIFYKVKWKGWDSTYNTWEPENNLFRVSEMIEEYEASKKYQKRQNFPKQVDSGSSDLEDNDKKQNSAPKKGETSNQINQSNLQNKNESLSKLQQSQQKIQSNVIKSRQPSNNTPITPKEQQDRLYKENLTANKQNNAKEMDTYEKNQNMSNSQIQLEKNKQFYQLLMNQKSQSASSTSALIPPQKQNQKNLEETQNLQNNIKNQEKKIANNIEQLDLEDDNLEVEKDYSQQIHQKSQNKEKSFEENEDGNEDDKEYIFEAILDKRQLEGQEVEYLLKFSNHDKPEWELISNLESIEEEIKEYEEGLKRAQEKAILLSQQENLDQQNLQFEEVQQDKEFISQTEPATSLTTMQSLVHQNKENQSQVNHQTKKNKIVPEQIDVDCSDDQFEQEVQKNQMDIQSNLSPQNSNQNINYQPDQQKKDKQTIGSELNSKQKQQQLNIQQVLPCQTKILENVIQNQQPFNLINPLLNNTSLQQLANISNPINYTQNYNFSQEIGCFYKGDQRFSIEPCDQSTLQDLSKTTFKVMWKPRVNGCVPLPSLISYQMLKEHDPVGLVLFFENLIQKQQQQIAK</sequence>
<keyword evidence="3" id="KW-0175">Coiled coil</keyword>
<feature type="region of interest" description="Disordered" evidence="4">
    <location>
        <begin position="118"/>
        <end position="142"/>
    </location>
</feature>
<dbReference type="PRINTS" id="PR00504">
    <property type="entry name" value="CHROMODOMAIN"/>
</dbReference>
<accession>Q229U0</accession>
<comment type="subcellular location">
    <subcellularLocation>
        <location evidence="1">Nucleus</location>
    </subcellularLocation>
</comment>
<feature type="transmembrane region" description="Helical" evidence="5">
    <location>
        <begin position="6"/>
        <end position="24"/>
    </location>
</feature>
<evidence type="ECO:0000256" key="3">
    <source>
        <dbReference type="SAM" id="Coils"/>
    </source>
</evidence>
<evidence type="ECO:0000256" key="4">
    <source>
        <dbReference type="SAM" id="MobiDB-lite"/>
    </source>
</evidence>
<feature type="region of interest" description="Disordered" evidence="4">
    <location>
        <begin position="600"/>
        <end position="626"/>
    </location>
</feature>
<name>Q229U0_TETTS</name>
<dbReference type="Pfam" id="PF00385">
    <property type="entry name" value="Chromo"/>
    <property type="match status" value="1"/>
</dbReference>
<protein>
    <submittedName>
        <fullName evidence="7">Heterochromatin protein</fullName>
    </submittedName>
</protein>
<evidence type="ECO:0000259" key="6">
    <source>
        <dbReference type="PROSITE" id="PS50013"/>
    </source>
</evidence>
<dbReference type="InParanoid" id="Q229U0"/>
<dbReference type="CDD" id="cd00024">
    <property type="entry name" value="CD_CSD"/>
    <property type="match status" value="1"/>
</dbReference>
<feature type="compositionally biased region" description="Low complexity" evidence="4">
    <location>
        <begin position="118"/>
        <end position="128"/>
    </location>
</feature>
<feature type="region of interest" description="Disordered" evidence="4">
    <location>
        <begin position="160"/>
        <end position="185"/>
    </location>
</feature>
<dbReference type="GeneID" id="7837564"/>
<dbReference type="PANTHER" id="PTHR22812">
    <property type="entry name" value="CHROMOBOX PROTEIN"/>
    <property type="match status" value="1"/>
</dbReference>
<evidence type="ECO:0000256" key="1">
    <source>
        <dbReference type="ARBA" id="ARBA00004123"/>
    </source>
</evidence>
<evidence type="ECO:0000313" key="7">
    <source>
        <dbReference type="EMBL" id="EAR82061.4"/>
    </source>
</evidence>
<dbReference type="GO" id="GO:0005634">
    <property type="term" value="C:nucleus"/>
    <property type="evidence" value="ECO:0007669"/>
    <property type="project" value="UniProtKB-SubCell"/>
</dbReference>
<feature type="domain" description="Chromo" evidence="6">
    <location>
        <begin position="186"/>
        <end position="245"/>
    </location>
</feature>
<dbReference type="InterPro" id="IPR051219">
    <property type="entry name" value="Heterochromatin_chromo-domain"/>
</dbReference>
<dbReference type="HOGENOM" id="CLU_443803_0_0_1"/>
<feature type="compositionally biased region" description="Polar residues" evidence="4">
    <location>
        <begin position="272"/>
        <end position="283"/>
    </location>
</feature>
<dbReference type="InterPro" id="IPR017984">
    <property type="entry name" value="Chromo_dom_subgr"/>
</dbReference>
<keyword evidence="5" id="KW-0472">Membrane</keyword>
<dbReference type="InterPro" id="IPR023779">
    <property type="entry name" value="Chromodomain_CS"/>
</dbReference>
<dbReference type="InterPro" id="IPR016197">
    <property type="entry name" value="Chromo-like_dom_sf"/>
</dbReference>
<keyword evidence="5" id="KW-1133">Transmembrane helix</keyword>
<gene>
    <name evidence="7" type="ORF">TTHERM_01337400</name>
</gene>
<proteinExistence type="predicted"/>
<dbReference type="AlphaFoldDB" id="Q229U0"/>
<reference evidence="8" key="1">
    <citation type="journal article" date="2006" name="PLoS Biol.">
        <title>Macronuclear genome sequence of the ciliate Tetrahymena thermophila, a model eukaryote.</title>
        <authorList>
            <person name="Eisen J.A."/>
            <person name="Coyne R.S."/>
            <person name="Wu M."/>
            <person name="Wu D."/>
            <person name="Thiagarajan M."/>
            <person name="Wortman J.R."/>
            <person name="Badger J.H."/>
            <person name="Ren Q."/>
            <person name="Amedeo P."/>
            <person name="Jones K.M."/>
            <person name="Tallon L.J."/>
            <person name="Delcher A.L."/>
            <person name="Salzberg S.L."/>
            <person name="Silva J.C."/>
            <person name="Haas B.J."/>
            <person name="Majoros W.H."/>
            <person name="Farzad M."/>
            <person name="Carlton J.M."/>
            <person name="Smith R.K. Jr."/>
            <person name="Garg J."/>
            <person name="Pearlman R.E."/>
            <person name="Karrer K.M."/>
            <person name="Sun L."/>
            <person name="Manning G."/>
            <person name="Elde N.C."/>
            <person name="Turkewitz A.P."/>
            <person name="Asai D.J."/>
            <person name="Wilkes D.E."/>
            <person name="Wang Y."/>
            <person name="Cai H."/>
            <person name="Collins K."/>
            <person name="Stewart B.A."/>
            <person name="Lee S.R."/>
            <person name="Wilamowska K."/>
            <person name="Weinberg Z."/>
            <person name="Ruzzo W.L."/>
            <person name="Wloga D."/>
            <person name="Gaertig J."/>
            <person name="Frankel J."/>
            <person name="Tsao C.-C."/>
            <person name="Gorovsky M.A."/>
            <person name="Keeling P.J."/>
            <person name="Waller R.F."/>
            <person name="Patron N.J."/>
            <person name="Cherry J.M."/>
            <person name="Stover N.A."/>
            <person name="Krieger C.J."/>
            <person name="del Toro C."/>
            <person name="Ryder H.F."/>
            <person name="Williamson S.C."/>
            <person name="Barbeau R.A."/>
            <person name="Hamilton E.P."/>
            <person name="Orias E."/>
        </authorList>
    </citation>
    <scope>NUCLEOTIDE SEQUENCE [LARGE SCALE GENOMIC DNA]</scope>
    <source>
        <strain evidence="8">SB210</strain>
    </source>
</reference>
<dbReference type="InterPro" id="IPR000953">
    <property type="entry name" value="Chromo/chromo_shadow_dom"/>
</dbReference>
<dbReference type="PROSITE" id="PS50013">
    <property type="entry name" value="CHROMO_2"/>
    <property type="match status" value="1"/>
</dbReference>
<organism evidence="7 8">
    <name type="scientific">Tetrahymena thermophila (strain SB210)</name>
    <dbReference type="NCBI Taxonomy" id="312017"/>
    <lineage>
        <taxon>Eukaryota</taxon>
        <taxon>Sar</taxon>
        <taxon>Alveolata</taxon>
        <taxon>Ciliophora</taxon>
        <taxon>Intramacronucleata</taxon>
        <taxon>Oligohymenophorea</taxon>
        <taxon>Hymenostomatida</taxon>
        <taxon>Tetrahymenina</taxon>
        <taxon>Tetrahymenidae</taxon>
        <taxon>Tetrahymena</taxon>
    </lineage>
</organism>
<feature type="compositionally biased region" description="Polar residues" evidence="4">
    <location>
        <begin position="129"/>
        <end position="139"/>
    </location>
</feature>
<feature type="compositionally biased region" description="Low complexity" evidence="4">
    <location>
        <begin position="284"/>
        <end position="305"/>
    </location>
</feature>
<dbReference type="Gene3D" id="2.40.50.40">
    <property type="match status" value="2"/>
</dbReference>
<dbReference type="PROSITE" id="PS00598">
    <property type="entry name" value="CHROMO_1"/>
    <property type="match status" value="1"/>
</dbReference>
<feature type="region of interest" description="Disordered" evidence="4">
    <location>
        <begin position="428"/>
        <end position="451"/>
    </location>
</feature>
<dbReference type="OrthoDB" id="313371at2759"/>
<keyword evidence="8" id="KW-1185">Reference proteome</keyword>
<feature type="coiled-coil region" evidence="3">
    <location>
        <begin position="491"/>
        <end position="534"/>
    </location>
</feature>
<feature type="region of interest" description="Disordered" evidence="4">
    <location>
        <begin position="237"/>
        <end position="323"/>
    </location>
</feature>
<dbReference type="InterPro" id="IPR023780">
    <property type="entry name" value="Chromo_domain"/>
</dbReference>
<keyword evidence="5" id="KW-0812">Transmembrane</keyword>
<dbReference type="KEGG" id="tet:TTHERM_01337400"/>
<evidence type="ECO:0000256" key="2">
    <source>
        <dbReference type="ARBA" id="ARBA00023242"/>
    </source>
</evidence>
<evidence type="ECO:0000256" key="5">
    <source>
        <dbReference type="SAM" id="Phobius"/>
    </source>
</evidence>
<feature type="compositionally biased region" description="Low complexity" evidence="4">
    <location>
        <begin position="600"/>
        <end position="612"/>
    </location>
</feature>
<dbReference type="EMBL" id="GG662395">
    <property type="protein sequence ID" value="EAR82061.4"/>
    <property type="molecule type" value="Genomic_DNA"/>
</dbReference>
<dbReference type="RefSeq" id="XP_001029724.4">
    <property type="nucleotide sequence ID" value="XM_001029724.4"/>
</dbReference>
<feature type="compositionally biased region" description="Basic and acidic residues" evidence="4">
    <location>
        <begin position="259"/>
        <end position="271"/>
    </location>
</feature>
<dbReference type="STRING" id="312017.Q229U0"/>
<evidence type="ECO:0000313" key="8">
    <source>
        <dbReference type="Proteomes" id="UP000009168"/>
    </source>
</evidence>
<dbReference type="Proteomes" id="UP000009168">
    <property type="component" value="Unassembled WGS sequence"/>
</dbReference>